<dbReference type="EMBL" id="BKBC01000059">
    <property type="protein sequence ID" value="GEQ22746.1"/>
    <property type="molecule type" value="Genomic_DNA"/>
</dbReference>
<dbReference type="AlphaFoldDB" id="A0A512TRA8"/>
<dbReference type="RefSeq" id="WP_146869059.1">
    <property type="nucleotide sequence ID" value="NZ_BKBC01000059.1"/>
</dbReference>
<evidence type="ECO:0000313" key="1">
    <source>
        <dbReference type="EMBL" id="GEQ22746.1"/>
    </source>
</evidence>
<comment type="caution">
    <text evidence="1">The sequence shown here is derived from an EMBL/GenBank/DDBJ whole genome shotgun (WGS) entry which is preliminary data.</text>
</comment>
<accession>A0A512TRA8</accession>
<evidence type="ECO:0000313" key="2">
    <source>
        <dbReference type="Proteomes" id="UP000321089"/>
    </source>
</evidence>
<protein>
    <submittedName>
        <fullName evidence="1">Uncharacterized protein</fullName>
    </submittedName>
</protein>
<name>A0A512TRA8_CLOBU</name>
<gene>
    <name evidence="1" type="ORF">CBU02nite_32520</name>
</gene>
<proteinExistence type="predicted"/>
<sequence length="114" mass="13120">MNPQNLLEKLDSCVLALNRGNCNMKTLGLEKAKTERDYKVRQAQEILILKADKYPATLIMELVKGNEEVAELRLQRDIAESAYFVGLEAMNNLRLEIEIVRSKLTWLRNELNNS</sequence>
<organism evidence="1 2">
    <name type="scientific">Clostridium butyricum</name>
    <dbReference type="NCBI Taxonomy" id="1492"/>
    <lineage>
        <taxon>Bacteria</taxon>
        <taxon>Bacillati</taxon>
        <taxon>Bacillota</taxon>
        <taxon>Clostridia</taxon>
        <taxon>Eubacteriales</taxon>
        <taxon>Clostridiaceae</taxon>
        <taxon>Clostridium</taxon>
    </lineage>
</organism>
<reference evidence="1 2" key="1">
    <citation type="submission" date="2019-07" db="EMBL/GenBank/DDBJ databases">
        <title>Whole genome shotgun sequence of Clostridium butyricum NBRC 3858.</title>
        <authorList>
            <person name="Hosoyama A."/>
            <person name="Uohara A."/>
            <person name="Ohji S."/>
            <person name="Ichikawa N."/>
        </authorList>
    </citation>
    <scope>NUCLEOTIDE SEQUENCE [LARGE SCALE GENOMIC DNA]</scope>
    <source>
        <strain evidence="1 2">NBRC 3858</strain>
    </source>
</reference>
<dbReference type="Proteomes" id="UP000321089">
    <property type="component" value="Unassembled WGS sequence"/>
</dbReference>